<evidence type="ECO:0000313" key="2">
    <source>
        <dbReference type="Proteomes" id="UP000290289"/>
    </source>
</evidence>
<organism evidence="1 2">
    <name type="scientific">Malus domestica</name>
    <name type="common">Apple</name>
    <name type="synonym">Pyrus malus</name>
    <dbReference type="NCBI Taxonomy" id="3750"/>
    <lineage>
        <taxon>Eukaryota</taxon>
        <taxon>Viridiplantae</taxon>
        <taxon>Streptophyta</taxon>
        <taxon>Embryophyta</taxon>
        <taxon>Tracheophyta</taxon>
        <taxon>Spermatophyta</taxon>
        <taxon>Magnoliopsida</taxon>
        <taxon>eudicotyledons</taxon>
        <taxon>Gunneridae</taxon>
        <taxon>Pentapetalae</taxon>
        <taxon>rosids</taxon>
        <taxon>fabids</taxon>
        <taxon>Rosales</taxon>
        <taxon>Rosaceae</taxon>
        <taxon>Amygdaloideae</taxon>
        <taxon>Maleae</taxon>
        <taxon>Malus</taxon>
    </lineage>
</organism>
<dbReference type="STRING" id="3750.A0A498HF76"/>
<sequence length="72" mass="8072">MMSDLGLAVELRLDYRKDGGDHFVVADEIEKVVGYLMDGDGEVRKRLLRSEVCWKAVGDGDSSSTSFILEQY</sequence>
<dbReference type="Proteomes" id="UP000290289">
    <property type="component" value="Chromosome 17"/>
</dbReference>
<reference evidence="1 2" key="1">
    <citation type="submission" date="2018-10" db="EMBL/GenBank/DDBJ databases">
        <title>A high-quality apple genome assembly.</title>
        <authorList>
            <person name="Hu J."/>
        </authorList>
    </citation>
    <scope>NUCLEOTIDE SEQUENCE [LARGE SCALE GENOMIC DNA]</scope>
    <source>
        <strain evidence="2">cv. HFTH1</strain>
        <tissue evidence="1">Young leaf</tissue>
    </source>
</reference>
<keyword evidence="2" id="KW-1185">Reference proteome</keyword>
<protein>
    <submittedName>
        <fullName evidence="1">Uncharacterized protein</fullName>
    </submittedName>
</protein>
<proteinExistence type="predicted"/>
<gene>
    <name evidence="1" type="ORF">DVH24_027928</name>
</gene>
<comment type="caution">
    <text evidence="1">The sequence shown here is derived from an EMBL/GenBank/DDBJ whole genome shotgun (WGS) entry which is preliminary data.</text>
</comment>
<dbReference type="AlphaFoldDB" id="A0A498HF76"/>
<name>A0A498HF76_MALDO</name>
<dbReference type="EMBL" id="RDQH01000343">
    <property type="protein sequence ID" value="RXH67781.1"/>
    <property type="molecule type" value="Genomic_DNA"/>
</dbReference>
<evidence type="ECO:0000313" key="1">
    <source>
        <dbReference type="EMBL" id="RXH67781.1"/>
    </source>
</evidence>
<accession>A0A498HF76</accession>
<dbReference type="Gene3D" id="3.40.50.2000">
    <property type="entry name" value="Glycogen Phosphorylase B"/>
    <property type="match status" value="2"/>
</dbReference>